<dbReference type="EMBL" id="CP002364">
    <property type="protein sequence ID" value="ADW19272.1"/>
    <property type="molecule type" value="Genomic_DNA"/>
</dbReference>
<dbReference type="KEGG" id="dpr:Despr_3142"/>
<evidence type="ECO:0000313" key="2">
    <source>
        <dbReference type="Proteomes" id="UP000006365"/>
    </source>
</evidence>
<accession>A0A7U4DQQ9</accession>
<protein>
    <submittedName>
        <fullName evidence="1">Uncharacterized protein</fullName>
    </submittedName>
</protein>
<evidence type="ECO:0000313" key="1">
    <source>
        <dbReference type="EMBL" id="ADW19272.1"/>
    </source>
</evidence>
<keyword evidence="2" id="KW-1185">Reference proteome</keyword>
<name>A0A7U4DQQ9_DESPD</name>
<dbReference type="Pfam" id="PF09952">
    <property type="entry name" value="AbiEi_2"/>
    <property type="match status" value="1"/>
</dbReference>
<gene>
    <name evidence="1" type="ordered locus">Despr_3142</name>
</gene>
<organism evidence="1 2">
    <name type="scientific">Desulfobulbus propionicus (strain ATCC 33891 / DSM 2032 / VKM B-1956 / 1pr3)</name>
    <dbReference type="NCBI Taxonomy" id="577650"/>
    <lineage>
        <taxon>Bacteria</taxon>
        <taxon>Pseudomonadati</taxon>
        <taxon>Thermodesulfobacteriota</taxon>
        <taxon>Desulfobulbia</taxon>
        <taxon>Desulfobulbales</taxon>
        <taxon>Desulfobulbaceae</taxon>
        <taxon>Desulfobulbus</taxon>
    </lineage>
</organism>
<dbReference type="InterPro" id="IPR019238">
    <property type="entry name" value="AbiEi_2"/>
</dbReference>
<dbReference type="Proteomes" id="UP000006365">
    <property type="component" value="Chromosome"/>
</dbReference>
<proteinExistence type="predicted"/>
<dbReference type="AlphaFoldDB" id="A0A7U4DQQ9"/>
<sequence length="348" mass="39658">MNTDKNEHNHEGGIAILRQAMEALAELVHFQYEVEPTRDHVDERYDCIIRVKNYDTELRWCVEVKNRLTKGDELKALRWKENAKYPLLLATKYIPPQAAFRLRENGIQFVDTVGNAFINQPPLFIFVQGNKPKPGEIVAAPAARLFKGVGLKIVYLLLCRPELVVRPYRELADMAGVALGTVNVTVMELIKKGFILDMGKKGKKLLDTKTLFDRWIAAYPDNLKPKLLLGRFRGDGDWWKDAQLDPVYAQCGGEVAAAKLTGYLKPGAVTLYVDKNRLPELVITNRLKKDPQGNVEILQRFWPPKNGFGEGDTVHPILVYADLLALGEQRTMETAQILYERYLDKYFE</sequence>
<reference evidence="1 2" key="1">
    <citation type="journal article" date="2011" name="Stand. Genomic Sci.">
        <title>Complete genome sequence of Desulfobulbus propionicus type strain (1pr3).</title>
        <authorList>
            <person name="Pagani I."/>
            <person name="Lapidus A."/>
            <person name="Nolan M."/>
            <person name="Lucas S."/>
            <person name="Hammon N."/>
            <person name="Deshpande S."/>
            <person name="Cheng J.F."/>
            <person name="Chertkov O."/>
            <person name="Davenport K."/>
            <person name="Tapia R."/>
            <person name="Han C."/>
            <person name="Goodwin L."/>
            <person name="Pitluck S."/>
            <person name="Liolios K."/>
            <person name="Mavromatis K."/>
            <person name="Ivanova N."/>
            <person name="Mikhailova N."/>
            <person name="Pati A."/>
            <person name="Chen A."/>
            <person name="Palaniappan K."/>
            <person name="Land M."/>
            <person name="Hauser L."/>
            <person name="Chang Y.J."/>
            <person name="Jeffries C.D."/>
            <person name="Detter J.C."/>
            <person name="Brambilla E."/>
            <person name="Kannan K.P."/>
            <person name="Djao O.D."/>
            <person name="Rohde M."/>
            <person name="Pukall R."/>
            <person name="Spring S."/>
            <person name="Goker M."/>
            <person name="Sikorski J."/>
            <person name="Woyke T."/>
            <person name="Bristow J."/>
            <person name="Eisen J.A."/>
            <person name="Markowitz V."/>
            <person name="Hugenholtz P."/>
            <person name="Kyrpides N.C."/>
            <person name="Klenk H.P."/>
        </authorList>
    </citation>
    <scope>NUCLEOTIDE SEQUENCE [LARGE SCALE GENOMIC DNA]</scope>
    <source>
        <strain evidence="2">ATCC 33891 / DSM 2032 / 1pr3</strain>
    </source>
</reference>